<feature type="domain" description="Translation initiation factor 3 C-terminal" evidence="10">
    <location>
        <begin position="169"/>
        <end position="251"/>
    </location>
</feature>
<accession>H3B460</accession>
<dbReference type="Bgee" id="ENSLACG00000014694">
    <property type="expression patterns" value="Expressed in mesonephros and 6 other cell types or tissues"/>
</dbReference>
<dbReference type="GO" id="GO:0032790">
    <property type="term" value="P:ribosome disassembly"/>
    <property type="evidence" value="ECO:0007669"/>
    <property type="project" value="TreeGrafter"/>
</dbReference>
<evidence type="ECO:0000256" key="7">
    <source>
        <dbReference type="ARBA" id="ARBA00059316"/>
    </source>
</evidence>
<dbReference type="Gene3D" id="3.30.110.10">
    <property type="entry name" value="Translation initiation factor 3 (IF-3), C-terminal domain"/>
    <property type="match status" value="1"/>
</dbReference>
<dbReference type="eggNOG" id="ENOG502SBZS">
    <property type="taxonomic scope" value="Eukaryota"/>
</dbReference>
<dbReference type="Pfam" id="PF00707">
    <property type="entry name" value="IF3_C"/>
    <property type="match status" value="1"/>
</dbReference>
<dbReference type="EMBL" id="AFYH01043669">
    <property type="status" value="NOT_ANNOTATED_CDS"/>
    <property type="molecule type" value="Genomic_DNA"/>
</dbReference>
<keyword evidence="5" id="KW-0809">Transit peptide</keyword>
<keyword evidence="3" id="KW-0396">Initiation factor</keyword>
<dbReference type="EMBL" id="AFYH01043670">
    <property type="status" value="NOT_ANNOTATED_CDS"/>
    <property type="molecule type" value="Genomic_DNA"/>
</dbReference>
<evidence type="ECO:0000313" key="12">
    <source>
        <dbReference type="Ensembl" id="ENSLACP00000016681.1"/>
    </source>
</evidence>
<evidence type="ECO:0000256" key="3">
    <source>
        <dbReference type="ARBA" id="ARBA00022540"/>
    </source>
</evidence>
<dbReference type="EMBL" id="AFYH01043668">
    <property type="status" value="NOT_ANNOTATED_CDS"/>
    <property type="molecule type" value="Genomic_DNA"/>
</dbReference>
<sequence length="293" mass="33420">MMAHCLKKIVCLTLRSDLGYSGWHLAPRNLSTFLGHNTLKVPLSKFAGLSVRRRPCAVATRAFTTADKGQNEVEQKKKPDPKARKIIGSVGRKIPHRVIHVINERGEDMGNVHRADVIRIMDEQDLKLVPLRETADPPLFKLMTGKQIHEEQLKLREKQKVNSKNAPTQIKALTFSADIAKHDLDTKIKQIEQWIQKRHHVRITLRKGSSVNSIDEMEALIEKIVQHMPDKATFVSKPKSLKEGRAVMCVIRHLSEKELSEYKRLQKQNNEEQQDDTKTPSETKCPSSSKHTT</sequence>
<dbReference type="GeneTree" id="ENSGT00390000014424"/>
<dbReference type="InterPro" id="IPR036788">
    <property type="entry name" value="T_IF-3_C_sf"/>
</dbReference>
<dbReference type="Pfam" id="PF05198">
    <property type="entry name" value="IF3_N"/>
    <property type="match status" value="1"/>
</dbReference>
<evidence type="ECO:0000256" key="2">
    <source>
        <dbReference type="ARBA" id="ARBA00005439"/>
    </source>
</evidence>
<dbReference type="FunFam" id="3.30.110.10:FF:000004">
    <property type="entry name" value="Translation initiation factor IF-3, mitochondrial"/>
    <property type="match status" value="1"/>
</dbReference>
<evidence type="ECO:0000259" key="10">
    <source>
        <dbReference type="Pfam" id="PF00707"/>
    </source>
</evidence>
<protein>
    <recommendedName>
        <fullName evidence="8">Translation initiation factor IF-3, mitochondrial</fullName>
    </recommendedName>
</protein>
<keyword evidence="13" id="KW-1185">Reference proteome</keyword>
<dbReference type="NCBIfam" id="TIGR00168">
    <property type="entry name" value="infC"/>
    <property type="match status" value="1"/>
</dbReference>
<dbReference type="HOGENOM" id="CLU_086230_0_1_1"/>
<dbReference type="GO" id="GO:0043022">
    <property type="term" value="F:ribosome binding"/>
    <property type="evidence" value="ECO:0007669"/>
    <property type="project" value="TreeGrafter"/>
</dbReference>
<evidence type="ECO:0000256" key="4">
    <source>
        <dbReference type="ARBA" id="ARBA00022917"/>
    </source>
</evidence>
<proteinExistence type="inferred from homology"/>
<comment type="subcellular location">
    <subcellularLocation>
        <location evidence="1">Mitochondrion</location>
    </subcellularLocation>
</comment>
<dbReference type="InParanoid" id="H3B460"/>
<dbReference type="SUPFAM" id="SSF55200">
    <property type="entry name" value="Translation initiation factor IF3, C-terminal domain"/>
    <property type="match status" value="1"/>
</dbReference>
<dbReference type="FunCoup" id="H3B460">
    <property type="interactions" value="558"/>
</dbReference>
<feature type="region of interest" description="Disordered" evidence="9">
    <location>
        <begin position="260"/>
        <end position="293"/>
    </location>
</feature>
<dbReference type="GO" id="GO:0003743">
    <property type="term" value="F:translation initiation factor activity"/>
    <property type="evidence" value="ECO:0007669"/>
    <property type="project" value="UniProtKB-KW"/>
</dbReference>
<evidence type="ECO:0000256" key="1">
    <source>
        <dbReference type="ARBA" id="ARBA00004173"/>
    </source>
</evidence>
<comment type="similarity">
    <text evidence="2">Belongs to the IF-3 family.</text>
</comment>
<feature type="compositionally biased region" description="Polar residues" evidence="9">
    <location>
        <begin position="282"/>
        <end position="293"/>
    </location>
</feature>
<comment type="function">
    <text evidence="7">IF-3 binds to the 28S ribosomal subunit and shifts the equilibrium between 55S ribosomes and their 39S and 28S subunits in favor of the free subunits, thus enhancing the availability of 28S subunits on which protein synthesis initiation begins.</text>
</comment>
<dbReference type="SUPFAM" id="SSF54364">
    <property type="entry name" value="Translation initiation factor IF3, N-terminal domain"/>
    <property type="match status" value="1"/>
</dbReference>
<evidence type="ECO:0000259" key="11">
    <source>
        <dbReference type="Pfam" id="PF05198"/>
    </source>
</evidence>
<dbReference type="STRING" id="7897.ENSLACP00000016681"/>
<evidence type="ECO:0000256" key="8">
    <source>
        <dbReference type="ARBA" id="ARBA00073270"/>
    </source>
</evidence>
<feature type="domain" description="Translation initiation factor 3 N-terminal" evidence="11">
    <location>
        <begin position="90"/>
        <end position="158"/>
    </location>
</feature>
<organism evidence="12 13">
    <name type="scientific">Latimeria chalumnae</name>
    <name type="common">Coelacanth</name>
    <dbReference type="NCBI Taxonomy" id="7897"/>
    <lineage>
        <taxon>Eukaryota</taxon>
        <taxon>Metazoa</taxon>
        <taxon>Chordata</taxon>
        <taxon>Craniata</taxon>
        <taxon>Vertebrata</taxon>
        <taxon>Euteleostomi</taxon>
        <taxon>Coelacanthiformes</taxon>
        <taxon>Coelacanthidae</taxon>
        <taxon>Latimeria</taxon>
    </lineage>
</organism>
<dbReference type="Ensembl" id="ENSLACT00000016796.1">
    <property type="protein sequence ID" value="ENSLACP00000016681.1"/>
    <property type="gene ID" value="ENSLACG00000014694.1"/>
</dbReference>
<dbReference type="OMA" id="SAGCVRW"/>
<evidence type="ECO:0000256" key="9">
    <source>
        <dbReference type="SAM" id="MobiDB-lite"/>
    </source>
</evidence>
<name>H3B460_LATCH</name>
<dbReference type="Proteomes" id="UP000008672">
    <property type="component" value="Unassembled WGS sequence"/>
</dbReference>
<dbReference type="PANTHER" id="PTHR10938:SF0">
    <property type="entry name" value="TRANSLATION INITIATION FACTOR IF-3, MITOCHONDRIAL"/>
    <property type="match status" value="1"/>
</dbReference>
<dbReference type="AlphaFoldDB" id="H3B460"/>
<dbReference type="GO" id="GO:0070124">
    <property type="term" value="P:mitochondrial translational initiation"/>
    <property type="evidence" value="ECO:0007669"/>
    <property type="project" value="TreeGrafter"/>
</dbReference>
<dbReference type="Gene3D" id="3.10.20.80">
    <property type="entry name" value="Translation initiation factor 3 (IF-3), N-terminal domain"/>
    <property type="match status" value="1"/>
</dbReference>
<dbReference type="InterPro" id="IPR019814">
    <property type="entry name" value="Translation_initiation_fac_3_N"/>
</dbReference>
<reference evidence="12" key="3">
    <citation type="submission" date="2025-09" db="UniProtKB">
        <authorList>
            <consortium name="Ensembl"/>
        </authorList>
    </citation>
    <scope>IDENTIFICATION</scope>
</reference>
<gene>
    <name evidence="12" type="primary">MTIF3</name>
</gene>
<keyword evidence="6" id="KW-0496">Mitochondrion</keyword>
<dbReference type="GO" id="GO:0005739">
    <property type="term" value="C:mitochondrion"/>
    <property type="evidence" value="ECO:0007669"/>
    <property type="project" value="UniProtKB-SubCell"/>
</dbReference>
<evidence type="ECO:0000256" key="5">
    <source>
        <dbReference type="ARBA" id="ARBA00022946"/>
    </source>
</evidence>
<reference evidence="12" key="2">
    <citation type="submission" date="2025-08" db="UniProtKB">
        <authorList>
            <consortium name="Ensembl"/>
        </authorList>
    </citation>
    <scope>IDENTIFICATION</scope>
</reference>
<evidence type="ECO:0000313" key="13">
    <source>
        <dbReference type="Proteomes" id="UP000008672"/>
    </source>
</evidence>
<dbReference type="InterPro" id="IPR019815">
    <property type="entry name" value="Translation_initiation_fac_3_C"/>
</dbReference>
<evidence type="ECO:0000256" key="6">
    <source>
        <dbReference type="ARBA" id="ARBA00023128"/>
    </source>
</evidence>
<dbReference type="FunFam" id="3.10.20.80:FF:000002">
    <property type="entry name" value="Mitochondrial translational initiation factor 3"/>
    <property type="match status" value="1"/>
</dbReference>
<dbReference type="InterPro" id="IPR001288">
    <property type="entry name" value="Translation_initiation_fac_3"/>
</dbReference>
<reference evidence="13" key="1">
    <citation type="submission" date="2011-08" db="EMBL/GenBank/DDBJ databases">
        <title>The draft genome of Latimeria chalumnae.</title>
        <authorList>
            <person name="Di Palma F."/>
            <person name="Alfoldi J."/>
            <person name="Johnson J."/>
            <person name="Berlin A."/>
            <person name="Gnerre S."/>
            <person name="Jaffe D."/>
            <person name="MacCallum I."/>
            <person name="Young S."/>
            <person name="Walker B.J."/>
            <person name="Lander E."/>
            <person name="Lindblad-Toh K."/>
        </authorList>
    </citation>
    <scope>NUCLEOTIDE SEQUENCE [LARGE SCALE GENOMIC DNA]</scope>
    <source>
        <strain evidence="13">Wild caught</strain>
    </source>
</reference>
<keyword evidence="4" id="KW-0648">Protein biosynthesis</keyword>
<dbReference type="InterPro" id="IPR036787">
    <property type="entry name" value="T_IF-3_N_sf"/>
</dbReference>
<dbReference type="PANTHER" id="PTHR10938">
    <property type="entry name" value="TRANSLATION INITIATION FACTOR IF-3"/>
    <property type="match status" value="1"/>
</dbReference>